<evidence type="ECO:0000256" key="8">
    <source>
        <dbReference type="ARBA" id="ARBA00023004"/>
    </source>
</evidence>
<dbReference type="InterPro" id="IPR006311">
    <property type="entry name" value="TAT_signal"/>
</dbReference>
<dbReference type="Proteomes" id="UP000244180">
    <property type="component" value="Unassembled WGS sequence"/>
</dbReference>
<dbReference type="Gene3D" id="2.40.40.20">
    <property type="match status" value="1"/>
</dbReference>
<evidence type="ECO:0000256" key="2">
    <source>
        <dbReference type="ARBA" id="ARBA00010312"/>
    </source>
</evidence>
<gene>
    <name evidence="11" type="ORF">HSCHL_1620</name>
</gene>
<evidence type="ECO:0000256" key="5">
    <source>
        <dbReference type="ARBA" id="ARBA00022723"/>
    </source>
</evidence>
<dbReference type="InterPro" id="IPR006963">
    <property type="entry name" value="Mopterin_OxRdtase_4Fe-4S_dom"/>
</dbReference>
<dbReference type="Gene3D" id="3.40.50.740">
    <property type="match status" value="1"/>
</dbReference>
<dbReference type="SMART" id="SM00926">
    <property type="entry name" value="Molybdop_Fe4S4"/>
    <property type="match status" value="1"/>
</dbReference>
<sequence length="728" mass="80599">MLEEKISRRTFLKATALAVGALSVGAVGTFSFETWKGKRAEAERKDDIRVIPTLCAACSNYCGLNVYVKNGRVWRAVGLPQHPKSKGKICARGHGLLATPYLRQRLTQPLKRMEDGSFQPISWEQAFREIGEKLQEIRTKYGPGVIAHISYSGRKTARWYGERLLWALGSPNTFTHDASCNTGRVVGFEHTVGGTPGTDIANARYMVYMGRNLAEGITPGDVFELAKAREKGAQIVVVDPRGNNMYQMATKWVPIRPGTDLAFVLALAHVLIREGLYDAAFVKEYGYGFEQFAQAVEKYTPQWAEEITGVPAATIEEVARGLGKNKPRAFIHPGWRGPTGNSYANSVDTARTVALVNALLGNYQKEGGLIFGKNPPFGNLDPAKYPAPEKPALPRVDNEWTLPHNVVTAVPDKIRDGALKAIIVNSSNPVMHYNNPLYAREAYKLLELLVVVDIFMSETAELAHYVLPEVSYLERDDVVEGIGGKKPVVALRQQAIGKIHPETKASWEIYRGIAEAAGVGKYFNFTIDELNQAMLAPTGLSLNELKAEGTVVLNSPLLLGTPNFETPTGKVEFYSTNFKAAGFDPIPNWKPPLVMPDVSKGEFRLINGRQAYHSHTNTTRNPYLLALTEHYHGDRLWINRRVAKRMGLKEGDWVEVRSEAATARVQVHLTEAIHPEAVFIYAPYGSLAKDAPGRNFAFSFMTLLPYHKLDPVSGIAMTQEIVVTLRKI</sequence>
<evidence type="ECO:0000256" key="6">
    <source>
        <dbReference type="ARBA" id="ARBA00022729"/>
    </source>
</evidence>
<evidence type="ECO:0000256" key="7">
    <source>
        <dbReference type="ARBA" id="ARBA00023002"/>
    </source>
</evidence>
<dbReference type="InterPro" id="IPR006656">
    <property type="entry name" value="Mopterin_OxRdtase"/>
</dbReference>
<evidence type="ECO:0000313" key="12">
    <source>
        <dbReference type="Proteomes" id="UP000244180"/>
    </source>
</evidence>
<dbReference type="PROSITE" id="PS51318">
    <property type="entry name" value="TAT"/>
    <property type="match status" value="1"/>
</dbReference>
<dbReference type="RefSeq" id="WP_273000048.1">
    <property type="nucleotide sequence ID" value="NZ_PEBV01000012.1"/>
</dbReference>
<comment type="caution">
    <text evidence="11">The sequence shown here is derived from an EMBL/GenBank/DDBJ whole genome shotgun (WGS) entry which is preliminary data.</text>
</comment>
<keyword evidence="6" id="KW-0732">Signal</keyword>
<organism evidence="11 12">
    <name type="scientific">Hydrogenibacillus schlegelii</name>
    <name type="common">Bacillus schlegelii</name>
    <dbReference type="NCBI Taxonomy" id="1484"/>
    <lineage>
        <taxon>Bacteria</taxon>
        <taxon>Bacillati</taxon>
        <taxon>Bacillota</taxon>
        <taxon>Bacilli</taxon>
        <taxon>Bacillales</taxon>
        <taxon>Bacillales Family X. Incertae Sedis</taxon>
        <taxon>Hydrogenibacillus</taxon>
    </lineage>
</organism>
<dbReference type="SUPFAM" id="SSF50692">
    <property type="entry name" value="ADC-like"/>
    <property type="match status" value="1"/>
</dbReference>
<evidence type="ECO:0000256" key="9">
    <source>
        <dbReference type="ARBA" id="ARBA00023014"/>
    </source>
</evidence>
<dbReference type="GO" id="GO:0051539">
    <property type="term" value="F:4 iron, 4 sulfur cluster binding"/>
    <property type="evidence" value="ECO:0007669"/>
    <property type="project" value="UniProtKB-KW"/>
</dbReference>
<evidence type="ECO:0000256" key="3">
    <source>
        <dbReference type="ARBA" id="ARBA00022485"/>
    </source>
</evidence>
<evidence type="ECO:0000313" key="11">
    <source>
        <dbReference type="EMBL" id="PTQ53691.1"/>
    </source>
</evidence>
<dbReference type="Pfam" id="PF00384">
    <property type="entry name" value="Molybdopterin"/>
    <property type="match status" value="1"/>
</dbReference>
<dbReference type="Gene3D" id="3.30.2070.10">
    <property type="entry name" value="Formate dehydrogenase/DMSO reductase"/>
    <property type="match status" value="1"/>
</dbReference>
<keyword evidence="7" id="KW-0560">Oxidoreductase</keyword>
<evidence type="ECO:0000259" key="10">
    <source>
        <dbReference type="PROSITE" id="PS51669"/>
    </source>
</evidence>
<name>A0A2T5GBW9_HYDSH</name>
<keyword evidence="8" id="KW-0408">Iron</keyword>
<keyword evidence="9" id="KW-0411">Iron-sulfur</keyword>
<dbReference type="InterPro" id="IPR006657">
    <property type="entry name" value="MoPterin_dinucl-bd_dom"/>
</dbReference>
<keyword evidence="5" id="KW-0479">Metal-binding</keyword>
<dbReference type="PANTHER" id="PTHR43742">
    <property type="entry name" value="TRIMETHYLAMINE-N-OXIDE REDUCTASE"/>
    <property type="match status" value="1"/>
</dbReference>
<dbReference type="InterPro" id="IPR019546">
    <property type="entry name" value="TAT_signal_bac_arc"/>
</dbReference>
<dbReference type="CDD" id="cd02778">
    <property type="entry name" value="MopB_CT_Thiosulfate-R-like"/>
    <property type="match status" value="1"/>
</dbReference>
<dbReference type="InterPro" id="IPR009010">
    <property type="entry name" value="Asp_de-COase-like_dom_sf"/>
</dbReference>
<reference evidence="11 12" key="1">
    <citation type="submission" date="2017-08" db="EMBL/GenBank/DDBJ databases">
        <title>Burning lignite coal seam in the remote Altai Mountains harbors a hydrogen-driven thermophilic microbial community.</title>
        <authorList>
            <person name="Kadnikov V.V."/>
            <person name="Mardanov A.V."/>
            <person name="Ivasenko D."/>
            <person name="Beletsky A.V."/>
            <person name="Karnachuk O.V."/>
            <person name="Ravin N.V."/>
        </authorList>
    </citation>
    <scope>NUCLEOTIDE SEQUENCE [LARGE SCALE GENOMIC DNA]</scope>
    <source>
        <strain evidence="11">AL33</strain>
    </source>
</reference>
<dbReference type="EMBL" id="PEBV01000012">
    <property type="protein sequence ID" value="PTQ53691.1"/>
    <property type="molecule type" value="Genomic_DNA"/>
</dbReference>
<dbReference type="GO" id="GO:0016491">
    <property type="term" value="F:oxidoreductase activity"/>
    <property type="evidence" value="ECO:0007669"/>
    <property type="project" value="UniProtKB-KW"/>
</dbReference>
<dbReference type="NCBIfam" id="TIGR01409">
    <property type="entry name" value="TAT_signal_seq"/>
    <property type="match status" value="1"/>
</dbReference>
<evidence type="ECO:0000256" key="4">
    <source>
        <dbReference type="ARBA" id="ARBA00022505"/>
    </source>
</evidence>
<dbReference type="SUPFAM" id="SSF53706">
    <property type="entry name" value="Formate dehydrogenase/DMSO reductase, domains 1-3"/>
    <property type="match status" value="1"/>
</dbReference>
<dbReference type="Gene3D" id="3.40.228.10">
    <property type="entry name" value="Dimethylsulfoxide Reductase, domain 2"/>
    <property type="match status" value="1"/>
</dbReference>
<dbReference type="GO" id="GO:0043546">
    <property type="term" value="F:molybdopterin cofactor binding"/>
    <property type="evidence" value="ECO:0007669"/>
    <property type="project" value="InterPro"/>
</dbReference>
<dbReference type="Pfam" id="PF01568">
    <property type="entry name" value="Molydop_binding"/>
    <property type="match status" value="1"/>
</dbReference>
<dbReference type="PANTHER" id="PTHR43742:SF9">
    <property type="entry name" value="TETRATHIONATE REDUCTASE SUBUNIT A"/>
    <property type="match status" value="1"/>
</dbReference>
<dbReference type="Gene3D" id="2.20.25.90">
    <property type="entry name" value="ADC-like domains"/>
    <property type="match status" value="1"/>
</dbReference>
<keyword evidence="4" id="KW-0500">Molybdenum</keyword>
<dbReference type="Pfam" id="PF04879">
    <property type="entry name" value="Molybdop_Fe4S4"/>
    <property type="match status" value="1"/>
</dbReference>
<dbReference type="GO" id="GO:0046872">
    <property type="term" value="F:metal ion binding"/>
    <property type="evidence" value="ECO:0007669"/>
    <property type="project" value="UniProtKB-KW"/>
</dbReference>
<proteinExistence type="inferred from homology"/>
<accession>A0A2T5GBW9</accession>
<dbReference type="AlphaFoldDB" id="A0A2T5GBW9"/>
<dbReference type="PROSITE" id="PS51669">
    <property type="entry name" value="4FE4S_MOW_BIS_MGD"/>
    <property type="match status" value="1"/>
</dbReference>
<protein>
    <submittedName>
        <fullName evidence="11">Molybdopterin oxidoreductase, catalytic subunit A</fullName>
    </submittedName>
</protein>
<comment type="cofactor">
    <cofactor evidence="1">
        <name>Mo-bis(molybdopterin guanine dinucleotide)</name>
        <dbReference type="ChEBI" id="CHEBI:60539"/>
    </cofactor>
</comment>
<feature type="domain" description="4Fe-4S Mo/W bis-MGD-type" evidence="10">
    <location>
        <begin position="48"/>
        <end position="104"/>
    </location>
</feature>
<evidence type="ECO:0000256" key="1">
    <source>
        <dbReference type="ARBA" id="ARBA00001942"/>
    </source>
</evidence>
<dbReference type="InterPro" id="IPR050612">
    <property type="entry name" value="Prok_Mopterin_Oxidored"/>
</dbReference>
<keyword evidence="3" id="KW-0004">4Fe-4S</keyword>
<comment type="similarity">
    <text evidence="2">Belongs to the prokaryotic molybdopterin-containing oxidoreductase family.</text>
</comment>